<comment type="caution">
    <text evidence="1">The sequence shown here is derived from an EMBL/GenBank/DDBJ whole genome shotgun (WGS) entry which is preliminary data.</text>
</comment>
<protein>
    <recommendedName>
        <fullName evidence="3">DUF4468 domain-containing protein</fullName>
    </recommendedName>
</protein>
<accession>A0ABV8R8L0</accession>
<name>A0ABV8R8L0_9FLAO</name>
<dbReference type="RefSeq" id="WP_377409376.1">
    <property type="nucleotide sequence ID" value="NZ_JBHSCY010000001.1"/>
</dbReference>
<gene>
    <name evidence="1" type="ORF">ACFOWD_07440</name>
</gene>
<dbReference type="Proteomes" id="UP001595826">
    <property type="component" value="Unassembled WGS sequence"/>
</dbReference>
<evidence type="ECO:0000313" key="2">
    <source>
        <dbReference type="Proteomes" id="UP001595826"/>
    </source>
</evidence>
<organism evidence="1 2">
    <name type="scientific">Polaribacter marinivivus</name>
    <dbReference type="NCBI Taxonomy" id="1524260"/>
    <lineage>
        <taxon>Bacteria</taxon>
        <taxon>Pseudomonadati</taxon>
        <taxon>Bacteroidota</taxon>
        <taxon>Flavobacteriia</taxon>
        <taxon>Flavobacteriales</taxon>
        <taxon>Flavobacteriaceae</taxon>
    </lineage>
</organism>
<evidence type="ECO:0008006" key="3">
    <source>
        <dbReference type="Google" id="ProtNLM"/>
    </source>
</evidence>
<evidence type="ECO:0000313" key="1">
    <source>
        <dbReference type="EMBL" id="MFC4268734.1"/>
    </source>
</evidence>
<proteinExistence type="predicted"/>
<sequence length="225" mass="25854">MKNTILKPLLIITLFFYAIVASAQSGAVYSFIFDVDSELTDFLKVDRNKKNWLSGFSVSKIFPEELINSIKIKTEEAFTEKLQMPVKMCFYRNKKGKIYDSGGIGGRLEGLPSNTFKGAKVSCTENNRYIRYYVKISNGGSTSVFFGKNKTKTKINTKPNLKIHATVFDENKNKVWKKKIEIKDFSNLRSIKRYYGVFNITKSEVLSNEDIYAMYIMGLEELMKE</sequence>
<dbReference type="EMBL" id="JBHSCY010000001">
    <property type="protein sequence ID" value="MFC4268734.1"/>
    <property type="molecule type" value="Genomic_DNA"/>
</dbReference>
<reference evidence="2" key="1">
    <citation type="journal article" date="2019" name="Int. J. Syst. Evol. Microbiol.">
        <title>The Global Catalogue of Microorganisms (GCM) 10K type strain sequencing project: providing services to taxonomists for standard genome sequencing and annotation.</title>
        <authorList>
            <consortium name="The Broad Institute Genomics Platform"/>
            <consortium name="The Broad Institute Genome Sequencing Center for Infectious Disease"/>
            <person name="Wu L."/>
            <person name="Ma J."/>
        </authorList>
    </citation>
    <scope>NUCLEOTIDE SEQUENCE [LARGE SCALE GENOMIC DNA]</scope>
    <source>
        <strain evidence="2">CECT 8655</strain>
    </source>
</reference>
<keyword evidence="2" id="KW-1185">Reference proteome</keyword>